<reference evidence="2" key="1">
    <citation type="submission" date="2022-11" db="EMBL/GenBank/DDBJ databases">
        <title>Parathalassolutuus dongxingensis gen. nov., sp. nov., a novel member of family Oceanospirillaceae isolated from a coastal shrimp pond in Guangxi, China.</title>
        <authorList>
            <person name="Chen H."/>
        </authorList>
    </citation>
    <scope>NUCLEOTIDE SEQUENCE</scope>
    <source>
        <strain evidence="2">G-43</strain>
    </source>
</reference>
<dbReference type="Proteomes" id="UP001150830">
    <property type="component" value="Unassembled WGS sequence"/>
</dbReference>
<keyword evidence="3" id="KW-1185">Reference proteome</keyword>
<proteinExistence type="predicted"/>
<sequence length="111" mass="12386">LNPVRAAMADTPETSEHTSIKQRIEHSRTTPKTNSVTAQTPLLLPFTGNPRQDSPNDIPVLLSDYLALVDETGRMIRSNKRGAIDNKLAPILSRIGLRIELENQQWLTMAQ</sequence>
<dbReference type="EMBL" id="JAPNOA010000023">
    <property type="protein sequence ID" value="MCY0965150.1"/>
    <property type="molecule type" value="Genomic_DNA"/>
</dbReference>
<dbReference type="PANTHER" id="PTHR34322">
    <property type="entry name" value="TRANSPOSASE, Y1_TNP DOMAIN-CONTAINING"/>
    <property type="match status" value="1"/>
</dbReference>
<dbReference type="PANTHER" id="PTHR34322:SF2">
    <property type="entry name" value="TRANSPOSASE IS200-LIKE DOMAIN-CONTAINING PROTEIN"/>
    <property type="match status" value="1"/>
</dbReference>
<feature type="compositionally biased region" description="Polar residues" evidence="1">
    <location>
        <begin position="30"/>
        <end position="40"/>
    </location>
</feature>
<name>A0A9X3ISD1_9GAMM</name>
<evidence type="ECO:0000313" key="3">
    <source>
        <dbReference type="Proteomes" id="UP001150830"/>
    </source>
</evidence>
<feature type="non-terminal residue" evidence="2">
    <location>
        <position position="1"/>
    </location>
</feature>
<protein>
    <submittedName>
        <fullName evidence="2">Transposase</fullName>
    </submittedName>
</protein>
<gene>
    <name evidence="2" type="ORF">OUO13_08125</name>
</gene>
<evidence type="ECO:0000313" key="2">
    <source>
        <dbReference type="EMBL" id="MCY0965150.1"/>
    </source>
</evidence>
<accession>A0A9X3ISD1</accession>
<comment type="caution">
    <text evidence="2">The sequence shown here is derived from an EMBL/GenBank/DDBJ whole genome shotgun (WGS) entry which is preliminary data.</text>
</comment>
<feature type="compositionally biased region" description="Basic and acidic residues" evidence="1">
    <location>
        <begin position="14"/>
        <end position="28"/>
    </location>
</feature>
<evidence type="ECO:0000256" key="1">
    <source>
        <dbReference type="SAM" id="MobiDB-lite"/>
    </source>
</evidence>
<dbReference type="AlphaFoldDB" id="A0A9X3ISD1"/>
<feature type="region of interest" description="Disordered" evidence="1">
    <location>
        <begin position="1"/>
        <end position="55"/>
    </location>
</feature>
<organism evidence="2 3">
    <name type="scientific">Parathalassolituus penaei</name>
    <dbReference type="NCBI Taxonomy" id="2997323"/>
    <lineage>
        <taxon>Bacteria</taxon>
        <taxon>Pseudomonadati</taxon>
        <taxon>Pseudomonadota</taxon>
        <taxon>Gammaproteobacteria</taxon>
        <taxon>Oceanospirillales</taxon>
        <taxon>Oceanospirillaceae</taxon>
        <taxon>Parathalassolituus</taxon>
    </lineage>
</organism>